<reference evidence="4" key="2">
    <citation type="journal article" date="2016" name="Int. J. Syst. Evol. Microbiol.">
        <title>Caldimicrobium thiodismutans sp. nov., a sulfur-disproportionating bacterium isolated from a hot spring.</title>
        <authorList>
            <person name="Kojima H."/>
            <person name="Umezawa K."/>
            <person name="Fukui M."/>
        </authorList>
    </citation>
    <scope>NUCLEOTIDE SEQUENCE [LARGE SCALE GENOMIC DNA]</scope>
    <source>
        <strain evidence="4">TF1</strain>
    </source>
</reference>
<evidence type="ECO:0000256" key="1">
    <source>
        <dbReference type="SAM" id="Coils"/>
    </source>
</evidence>
<dbReference type="KEGG" id="cthi:THC_0794"/>
<proteinExistence type="predicted"/>
<evidence type="ECO:0000256" key="2">
    <source>
        <dbReference type="SAM" id="Phobius"/>
    </source>
</evidence>
<evidence type="ECO:0000313" key="3">
    <source>
        <dbReference type="EMBL" id="BAU23185.1"/>
    </source>
</evidence>
<dbReference type="EMBL" id="AP014945">
    <property type="protein sequence ID" value="BAU23185.1"/>
    <property type="molecule type" value="Genomic_DNA"/>
</dbReference>
<sequence>MAGKVYTLKPDLSYSSPLKKNQKKEEEIPLRERLIETLEKVLLFFISILFLVLSIGVAYKTLVYFKIKSESRKLLLEKQVMEEELKRLTSREVILEKAKVLGLRKPEAGDIIKLK</sequence>
<dbReference type="RefSeq" id="WP_068513638.1">
    <property type="nucleotide sequence ID" value="NZ_AP014945.1"/>
</dbReference>
<dbReference type="STRING" id="1653476.THC_0794"/>
<organism evidence="3 4">
    <name type="scientific">Caldimicrobium thiodismutans</name>
    <dbReference type="NCBI Taxonomy" id="1653476"/>
    <lineage>
        <taxon>Bacteria</taxon>
        <taxon>Pseudomonadati</taxon>
        <taxon>Thermodesulfobacteriota</taxon>
        <taxon>Thermodesulfobacteria</taxon>
        <taxon>Thermodesulfobacteriales</taxon>
        <taxon>Thermodesulfobacteriaceae</taxon>
        <taxon>Caldimicrobium</taxon>
    </lineage>
</organism>
<evidence type="ECO:0000313" key="4">
    <source>
        <dbReference type="Proteomes" id="UP000068196"/>
    </source>
</evidence>
<keyword evidence="2" id="KW-0812">Transmembrane</keyword>
<keyword evidence="1" id="KW-0175">Coiled coil</keyword>
<feature type="coiled-coil region" evidence="1">
    <location>
        <begin position="71"/>
        <end position="98"/>
    </location>
</feature>
<reference evidence="3 4" key="1">
    <citation type="journal article" date="2016" name="Int. J. Syst. Evol. Microbiol.">
        <title>Caldimicrobium thiodismutans sp. nov., a sulfur-disproportionating bacterium isolated from a hot spring, and emended description of the genus Caldimicrobium.</title>
        <authorList>
            <person name="Kojima H."/>
            <person name="Umezawa K."/>
            <person name="Fukui M."/>
        </authorList>
    </citation>
    <scope>NUCLEOTIDE SEQUENCE [LARGE SCALE GENOMIC DNA]</scope>
    <source>
        <strain evidence="3 4">TF1</strain>
    </source>
</reference>
<protein>
    <recommendedName>
        <fullName evidence="5">Cell division protein FtsL</fullName>
    </recommendedName>
</protein>
<dbReference type="OrthoDB" id="9808840at2"/>
<dbReference type="AlphaFoldDB" id="A0A0U5AQN2"/>
<keyword evidence="2" id="KW-0472">Membrane</keyword>
<gene>
    <name evidence="3" type="ORF">THC_0794</name>
</gene>
<keyword evidence="2" id="KW-1133">Transmembrane helix</keyword>
<keyword evidence="4" id="KW-1185">Reference proteome</keyword>
<evidence type="ECO:0008006" key="5">
    <source>
        <dbReference type="Google" id="ProtNLM"/>
    </source>
</evidence>
<accession>A0A0U5AQN2</accession>
<name>A0A0U5AQN2_9BACT</name>
<feature type="transmembrane region" description="Helical" evidence="2">
    <location>
        <begin position="41"/>
        <end position="65"/>
    </location>
</feature>
<dbReference type="Proteomes" id="UP000068196">
    <property type="component" value="Chromosome"/>
</dbReference>